<dbReference type="EMBL" id="CP011070">
    <property type="protein sequence ID" value="AJW70340.1"/>
    <property type="molecule type" value="Genomic_DNA"/>
</dbReference>
<keyword evidence="1" id="KW-0472">Membrane</keyword>
<accession>A0A0D5C1Z4</accession>
<evidence type="ECO:0000313" key="3">
    <source>
        <dbReference type="Proteomes" id="UP000032408"/>
    </source>
</evidence>
<keyword evidence="1" id="KW-0812">Transmembrane</keyword>
<dbReference type="KEGG" id="nin:NADRNF5_0644"/>
<name>A0A0D5C1Z4_9ARCH</name>
<dbReference type="RefSeq" id="WP_148313054.1">
    <property type="nucleotide sequence ID" value="NZ_CP011070.1"/>
</dbReference>
<dbReference type="GeneID" id="24819873"/>
<dbReference type="OrthoDB" id="381963at2157"/>
<sequence>MKTRYKVIITGSVIFAVWIGVSVTGICIFVDGETPDWLGSQNGCGPYLTYEIQKYFGILWYD</sequence>
<feature type="transmembrane region" description="Helical" evidence="1">
    <location>
        <begin position="7"/>
        <end position="30"/>
    </location>
</feature>
<dbReference type="HOGENOM" id="CLU_2893049_0_0_2"/>
<evidence type="ECO:0000256" key="1">
    <source>
        <dbReference type="SAM" id="Phobius"/>
    </source>
</evidence>
<organism evidence="2 3">
    <name type="scientific">Nitrosopumilus adriaticus</name>
    <dbReference type="NCBI Taxonomy" id="1580092"/>
    <lineage>
        <taxon>Archaea</taxon>
        <taxon>Nitrososphaerota</taxon>
        <taxon>Nitrososphaeria</taxon>
        <taxon>Nitrosopumilales</taxon>
        <taxon>Nitrosopumilaceae</taxon>
        <taxon>Nitrosopumilus</taxon>
    </lineage>
</organism>
<gene>
    <name evidence="2" type="ORF">NADRNF5_0644</name>
</gene>
<proteinExistence type="predicted"/>
<reference evidence="2 3" key="2">
    <citation type="journal article" date="2016" name="ISME J.">
        <title>Physiological and genomic characterization of two novel marine thaumarchaeal strains indicates niche differentiation.</title>
        <authorList>
            <person name="Bayer B."/>
            <person name="Vojvoda J."/>
            <person name="Offre P."/>
            <person name="Alves R.J."/>
            <person name="Elisabeth N.H."/>
            <person name="Garcia J.A."/>
            <person name="Volland J.M."/>
            <person name="Srivastava A."/>
            <person name="Schleper C."/>
            <person name="Herndl G.J."/>
        </authorList>
    </citation>
    <scope>NUCLEOTIDE SEQUENCE [LARGE SCALE GENOMIC DNA]</scope>
    <source>
        <strain evidence="2 3">NF5</strain>
    </source>
</reference>
<evidence type="ECO:0000313" key="2">
    <source>
        <dbReference type="EMBL" id="AJW70340.1"/>
    </source>
</evidence>
<reference evidence="3" key="1">
    <citation type="submission" date="2015-03" db="EMBL/GenBank/DDBJ databases">
        <title>Characterization of two novel Thaumarchaeota isolated from the Northern Adriatic Sea.</title>
        <authorList>
            <person name="Bayer B."/>
            <person name="Vojvoda J."/>
            <person name="Offre P."/>
            <person name="Srivastava A."/>
            <person name="Elisabeth N."/>
            <person name="Garcia J.A.L."/>
            <person name="Schleper C."/>
            <person name="Herndl G.J."/>
        </authorList>
    </citation>
    <scope>NUCLEOTIDE SEQUENCE [LARGE SCALE GENOMIC DNA]</scope>
    <source>
        <strain evidence="3">NF5</strain>
    </source>
</reference>
<dbReference type="Proteomes" id="UP000032408">
    <property type="component" value="Chromosome"/>
</dbReference>
<dbReference type="STRING" id="1580092.NADRNF5_0644"/>
<keyword evidence="1" id="KW-1133">Transmembrane helix</keyword>
<protein>
    <submittedName>
        <fullName evidence="2">Uncharacterized protein</fullName>
    </submittedName>
</protein>
<keyword evidence="3" id="KW-1185">Reference proteome</keyword>
<dbReference type="AlphaFoldDB" id="A0A0D5C1Z4"/>